<dbReference type="PANTHER" id="PTHR34595:SF7">
    <property type="entry name" value="SLL1039 PROTEIN"/>
    <property type="match status" value="1"/>
</dbReference>
<dbReference type="Pfam" id="PF14403">
    <property type="entry name" value="CP_ATPgrasp_2"/>
    <property type="match status" value="1"/>
</dbReference>
<evidence type="ECO:0000313" key="3">
    <source>
        <dbReference type="Proteomes" id="UP001157915"/>
    </source>
</evidence>
<dbReference type="SUPFAM" id="SSF56059">
    <property type="entry name" value="Glutathione synthetase ATP-binding domain-like"/>
    <property type="match status" value="1"/>
</dbReference>
<evidence type="ECO:0000313" key="2">
    <source>
        <dbReference type="EMBL" id="SMP29871.1"/>
    </source>
</evidence>
<dbReference type="InterPro" id="IPR051680">
    <property type="entry name" value="ATP-dep_Glu-Cys_Ligase-2"/>
</dbReference>
<sequence length="474" mass="53545">MKTDGYNAGEHYDEMISAEGEIREHYAEFYNHLKKTSSRKMNHLQHSANQTQRSMGMTFNVYHDNQGMEKILHLDIIPRIIPNSEWQKLEAGLKQRTHALNLFLQDIYNERKILKDGIVPSELILKSKDYLEPCIGLTPPKGIWCHITGTDLVKAKDGEYYILEDNLRCPSGVSYMLESREIIKRVYPDIFNQKGVMPVSNYPTKLLRMLQNLSDKPKPVVGVLTPGIYNSAYYEHSYLALQMGVELVNGVDLIVENKRVYMQTTKGLQQIDVLYRRIDDTFLDPETFNPESMLGVPGLFEAYKAGNIALANAPGTGVADDKAVYAYVPKIIKYYLDEEPILNNVPTYLCREEKDRQYVLDNIEELVVKETNAAGGYGMLIGPKADAEEHAKFRELIKNNPTNYIAQPTLSLSTVPTLTDEGIGGRHVDLRPYILYGEEIEVIPGALTRVALKKGSLVVNSSQGGGSKDTWVLY</sequence>
<dbReference type="PANTHER" id="PTHR34595">
    <property type="entry name" value="BLR5612 PROTEIN"/>
    <property type="match status" value="1"/>
</dbReference>
<dbReference type="Proteomes" id="UP001157915">
    <property type="component" value="Unassembled WGS sequence"/>
</dbReference>
<accession>A0ABY1PDL6</accession>
<keyword evidence="3" id="KW-1185">Reference proteome</keyword>
<evidence type="ECO:0000259" key="1">
    <source>
        <dbReference type="Pfam" id="PF14403"/>
    </source>
</evidence>
<feature type="domain" description="Circularly permuted ATP-grasp type 2" evidence="1">
    <location>
        <begin position="78"/>
        <end position="451"/>
    </location>
</feature>
<dbReference type="RefSeq" id="WP_283413941.1">
    <property type="nucleotide sequence ID" value="NZ_FXUA01000006.1"/>
</dbReference>
<name>A0ABY1PDL6_9BACT</name>
<proteinExistence type="predicted"/>
<gene>
    <name evidence="2" type="ORF">SAMN06265367_106205</name>
</gene>
<organism evidence="2 3">
    <name type="scientific">Algoriphagus winogradskyi</name>
    <dbReference type="NCBI Taxonomy" id="237017"/>
    <lineage>
        <taxon>Bacteria</taxon>
        <taxon>Pseudomonadati</taxon>
        <taxon>Bacteroidota</taxon>
        <taxon>Cytophagia</taxon>
        <taxon>Cytophagales</taxon>
        <taxon>Cyclobacteriaceae</taxon>
        <taxon>Algoriphagus</taxon>
    </lineage>
</organism>
<dbReference type="InterPro" id="IPR016450">
    <property type="entry name" value="UCP005522"/>
</dbReference>
<dbReference type="InterPro" id="IPR025841">
    <property type="entry name" value="CP_ATPgrasp_2"/>
</dbReference>
<dbReference type="PIRSF" id="PIRSF005522">
    <property type="entry name" value="UCP005522"/>
    <property type="match status" value="1"/>
</dbReference>
<protein>
    <submittedName>
        <fullName evidence="2">Uncharacterized conserved protein, circularly permuted ATPgrasp superfamily</fullName>
    </submittedName>
</protein>
<reference evidence="2 3" key="1">
    <citation type="submission" date="2017-05" db="EMBL/GenBank/DDBJ databases">
        <authorList>
            <person name="Varghese N."/>
            <person name="Submissions S."/>
        </authorList>
    </citation>
    <scope>NUCLEOTIDE SEQUENCE [LARGE SCALE GENOMIC DNA]</scope>
    <source>
        <strain evidence="2 3">DSM 15360</strain>
    </source>
</reference>
<dbReference type="EMBL" id="FXUA01000006">
    <property type="protein sequence ID" value="SMP29871.1"/>
    <property type="molecule type" value="Genomic_DNA"/>
</dbReference>
<comment type="caution">
    <text evidence="2">The sequence shown here is derived from an EMBL/GenBank/DDBJ whole genome shotgun (WGS) entry which is preliminary data.</text>
</comment>
<dbReference type="Gene3D" id="3.30.1490.270">
    <property type="match status" value="1"/>
</dbReference>
<dbReference type="Gene3D" id="3.40.50.11290">
    <property type="match status" value="1"/>
</dbReference>